<feature type="transmembrane region" description="Helical" evidence="2">
    <location>
        <begin position="68"/>
        <end position="95"/>
    </location>
</feature>
<keyword evidence="2" id="KW-0812">Transmembrane</keyword>
<comment type="caution">
    <text evidence="3">The sequence shown here is derived from an EMBL/GenBank/DDBJ whole genome shotgun (WGS) entry which is preliminary data.</text>
</comment>
<dbReference type="Proteomes" id="UP001172681">
    <property type="component" value="Unassembled WGS sequence"/>
</dbReference>
<evidence type="ECO:0000313" key="4">
    <source>
        <dbReference type="Proteomes" id="UP001172681"/>
    </source>
</evidence>
<evidence type="ECO:0000256" key="2">
    <source>
        <dbReference type="SAM" id="Phobius"/>
    </source>
</evidence>
<sequence>MIEEKQQQQQQHHHHHQQQQRQQQQQPPPPPTTKTTTTATMTKIIAILLWTAFAVLTAPYLPFAVLSVAFVIGMFLATAACLVGLWMVLYGLGWAYKWLDEHWDGFQSWVNLVKFLLWAFVLVGGSLWVVVGSIWLLVAVVATIWNMFR</sequence>
<evidence type="ECO:0000313" key="3">
    <source>
        <dbReference type="EMBL" id="KAJ9631256.1"/>
    </source>
</evidence>
<keyword evidence="2" id="KW-1133">Transmembrane helix</keyword>
<dbReference type="AlphaFoldDB" id="A0AA38Y0F4"/>
<accession>A0AA38Y0F4</accession>
<proteinExistence type="predicted"/>
<gene>
    <name evidence="3" type="ORF">H2204_008198</name>
</gene>
<organism evidence="3 4">
    <name type="scientific">Knufia peltigerae</name>
    <dbReference type="NCBI Taxonomy" id="1002370"/>
    <lineage>
        <taxon>Eukaryota</taxon>
        <taxon>Fungi</taxon>
        <taxon>Dikarya</taxon>
        <taxon>Ascomycota</taxon>
        <taxon>Pezizomycotina</taxon>
        <taxon>Eurotiomycetes</taxon>
        <taxon>Chaetothyriomycetidae</taxon>
        <taxon>Chaetothyriales</taxon>
        <taxon>Trichomeriaceae</taxon>
        <taxon>Knufia</taxon>
    </lineage>
</organism>
<evidence type="ECO:0008006" key="5">
    <source>
        <dbReference type="Google" id="ProtNLM"/>
    </source>
</evidence>
<reference evidence="3" key="1">
    <citation type="submission" date="2022-10" db="EMBL/GenBank/DDBJ databases">
        <title>Culturing micro-colonial fungi from biological soil crusts in the Mojave desert and describing Neophaeococcomyces mojavensis, and introducing the new genera and species Taxawa tesnikishii.</title>
        <authorList>
            <person name="Kurbessoian T."/>
            <person name="Stajich J.E."/>
        </authorList>
    </citation>
    <scope>NUCLEOTIDE SEQUENCE</scope>
    <source>
        <strain evidence="3">TK_35</strain>
    </source>
</reference>
<dbReference type="EMBL" id="JAPDRN010000058">
    <property type="protein sequence ID" value="KAJ9631256.1"/>
    <property type="molecule type" value="Genomic_DNA"/>
</dbReference>
<feature type="transmembrane region" description="Helical" evidence="2">
    <location>
        <begin position="115"/>
        <end position="148"/>
    </location>
</feature>
<name>A0AA38Y0F4_9EURO</name>
<protein>
    <recommendedName>
        <fullName evidence="5">Transmembrane protein</fullName>
    </recommendedName>
</protein>
<keyword evidence="2" id="KW-0472">Membrane</keyword>
<keyword evidence="4" id="KW-1185">Reference proteome</keyword>
<feature type="transmembrane region" description="Helical" evidence="2">
    <location>
        <begin position="44"/>
        <end position="61"/>
    </location>
</feature>
<evidence type="ECO:0000256" key="1">
    <source>
        <dbReference type="SAM" id="MobiDB-lite"/>
    </source>
</evidence>
<feature type="region of interest" description="Disordered" evidence="1">
    <location>
        <begin position="1"/>
        <end position="36"/>
    </location>
</feature>